<reference evidence="2 3" key="1">
    <citation type="submission" date="2018-03" db="EMBL/GenBank/DDBJ databases">
        <title>Brevisbacillus phylogenomics.</title>
        <authorList>
            <person name="Dunlap C."/>
        </authorList>
    </citation>
    <scope>NUCLEOTIDE SEQUENCE [LARGE SCALE GENOMIC DNA]</scope>
    <source>
        <strain evidence="2 3">NRRL NRS-1210</strain>
    </source>
</reference>
<dbReference type="OrthoDB" id="2474491at2"/>
<dbReference type="Proteomes" id="UP000240419">
    <property type="component" value="Unassembled WGS sequence"/>
</dbReference>
<protein>
    <recommendedName>
        <fullName evidence="4">Peptidase S1 domain-containing protein</fullName>
    </recommendedName>
</protein>
<dbReference type="EMBL" id="PXZM01000084">
    <property type="protein sequence ID" value="PSJ85458.1"/>
    <property type="molecule type" value="Genomic_DNA"/>
</dbReference>
<accession>A0A2P7UER2</accession>
<dbReference type="GO" id="GO:0006508">
    <property type="term" value="P:proteolysis"/>
    <property type="evidence" value="ECO:0007669"/>
    <property type="project" value="InterPro"/>
</dbReference>
<sequence>MKLKNVVLTLMVVGTISILPLSSVIIAEGKEKENKVRYVTPFDEDEFWDRMETQKRIPDLIKYLEKEFDDNYAGLYVDQENGGIVHIGFHSIPQKEELNEVEDILGEDVEVEYDEVKYSKEDLDKVVEEISLSIDKSEENIVNISSSFKDQSVIVGYTEDESEAKDSVEKSLNKKSIRKMDLDESLIKFAQTEKIEPKIDRAQIKVRPVPGAAQMNFSGSGFCTNGFSAKDSNSSTYFLVSAGHCADSTGQQVFQSYDKDNLIGTVHTKLFHWGSSVDVSLVKVKSGLTTHNILTSSGSKYDEAGYQIIGEQISDWEGMGVCTSLGQSDTQMCGFVQGTNESVYAFGGHLKNQKKVGLKVVNGDSGSPVGAPDSKNTKKLYLYGIVSAAKSNESVAYLTYIGNIKAETGIKTITGK</sequence>
<evidence type="ECO:0000313" key="3">
    <source>
        <dbReference type="Proteomes" id="UP000240419"/>
    </source>
</evidence>
<dbReference type="AlphaFoldDB" id="A0A2P7UER2"/>
<dbReference type="SUPFAM" id="SSF50494">
    <property type="entry name" value="Trypsin-like serine proteases"/>
    <property type="match status" value="1"/>
</dbReference>
<keyword evidence="1" id="KW-0645">Protease</keyword>
<dbReference type="Gene3D" id="2.40.10.10">
    <property type="entry name" value="Trypsin-like serine proteases"/>
    <property type="match status" value="2"/>
</dbReference>
<keyword evidence="1" id="KW-0378">Hydrolase</keyword>
<dbReference type="InterPro" id="IPR009003">
    <property type="entry name" value="Peptidase_S1_PA"/>
</dbReference>
<dbReference type="PROSITE" id="PS00134">
    <property type="entry name" value="TRYPSIN_HIS"/>
    <property type="match status" value="1"/>
</dbReference>
<proteinExistence type="predicted"/>
<keyword evidence="3" id="KW-1185">Reference proteome</keyword>
<keyword evidence="1" id="KW-0720">Serine protease</keyword>
<evidence type="ECO:0000313" key="2">
    <source>
        <dbReference type="EMBL" id="PSJ85458.1"/>
    </source>
</evidence>
<dbReference type="GO" id="GO:0004252">
    <property type="term" value="F:serine-type endopeptidase activity"/>
    <property type="evidence" value="ECO:0007669"/>
    <property type="project" value="InterPro"/>
</dbReference>
<dbReference type="InterPro" id="IPR018114">
    <property type="entry name" value="TRYPSIN_HIS"/>
</dbReference>
<evidence type="ECO:0000256" key="1">
    <source>
        <dbReference type="ARBA" id="ARBA00022825"/>
    </source>
</evidence>
<evidence type="ECO:0008006" key="4">
    <source>
        <dbReference type="Google" id="ProtNLM"/>
    </source>
</evidence>
<dbReference type="RefSeq" id="WP_106842169.1">
    <property type="nucleotide sequence ID" value="NZ_JBCNIW010000074.1"/>
</dbReference>
<comment type="caution">
    <text evidence="2">The sequence shown here is derived from an EMBL/GenBank/DDBJ whole genome shotgun (WGS) entry which is preliminary data.</text>
</comment>
<name>A0A2P7UER2_9BACL</name>
<organism evidence="2 3">
    <name type="scientific">Brevibacillus fortis</name>
    <dbReference type="NCBI Taxonomy" id="2126352"/>
    <lineage>
        <taxon>Bacteria</taxon>
        <taxon>Bacillati</taxon>
        <taxon>Bacillota</taxon>
        <taxon>Bacilli</taxon>
        <taxon>Bacillales</taxon>
        <taxon>Paenibacillaceae</taxon>
        <taxon>Brevibacillus</taxon>
    </lineage>
</organism>
<gene>
    <name evidence="2" type="ORF">C7R93_29805</name>
</gene>
<dbReference type="InterPro" id="IPR043504">
    <property type="entry name" value="Peptidase_S1_PA_chymotrypsin"/>
</dbReference>